<gene>
    <name evidence="1" type="ORF">FDK13_34095</name>
</gene>
<organism evidence="1 2">
    <name type="scientific">Dyadobacter frigoris</name>
    <dbReference type="NCBI Taxonomy" id="2576211"/>
    <lineage>
        <taxon>Bacteria</taxon>
        <taxon>Pseudomonadati</taxon>
        <taxon>Bacteroidota</taxon>
        <taxon>Cytophagia</taxon>
        <taxon>Cytophagales</taxon>
        <taxon>Spirosomataceae</taxon>
        <taxon>Dyadobacter</taxon>
    </lineage>
</organism>
<sequence>MITAPADGKLVFLKNLAENQYLKATDTLFALMPVEETFIAAVDIPVRGMGKARIGQKVILKLMRNLVCWKER</sequence>
<dbReference type="EMBL" id="SZVO01000032">
    <property type="protein sequence ID" value="TKT85285.1"/>
    <property type="molecule type" value="Genomic_DNA"/>
</dbReference>
<dbReference type="Proteomes" id="UP000304900">
    <property type="component" value="Unassembled WGS sequence"/>
</dbReference>
<protein>
    <submittedName>
        <fullName evidence="1">HlyD family secretion protein</fullName>
    </submittedName>
</protein>
<evidence type="ECO:0000313" key="2">
    <source>
        <dbReference type="Proteomes" id="UP000304900"/>
    </source>
</evidence>
<proteinExistence type="predicted"/>
<name>A0A4U6CNX2_9BACT</name>
<accession>A0A4U6CNX2</accession>
<reference evidence="1 2" key="1">
    <citation type="submission" date="2019-05" db="EMBL/GenBank/DDBJ databases">
        <title>Dyadobacter AR-3-8 sp. nov., isolated from arctic soil.</title>
        <authorList>
            <person name="Chaudhary D.K."/>
        </authorList>
    </citation>
    <scope>NUCLEOTIDE SEQUENCE [LARGE SCALE GENOMIC DNA]</scope>
    <source>
        <strain evidence="1 2">AR-3-8</strain>
    </source>
</reference>
<evidence type="ECO:0000313" key="1">
    <source>
        <dbReference type="EMBL" id="TKT85285.1"/>
    </source>
</evidence>
<comment type="caution">
    <text evidence="1">The sequence shown here is derived from an EMBL/GenBank/DDBJ whole genome shotgun (WGS) entry which is preliminary data.</text>
</comment>
<dbReference type="AlphaFoldDB" id="A0A4U6CNX2"/>
<keyword evidence="2" id="KW-1185">Reference proteome</keyword>